<dbReference type="RefSeq" id="WP_166191244.1">
    <property type="nucleotide sequence ID" value="NZ_CP049811.1"/>
</dbReference>
<keyword evidence="2" id="KW-0472">Membrane</keyword>
<keyword evidence="2" id="KW-0812">Transmembrane</keyword>
<feature type="region of interest" description="Disordered" evidence="1">
    <location>
        <begin position="1"/>
        <end position="29"/>
    </location>
</feature>
<dbReference type="Proteomes" id="UP000500791">
    <property type="component" value="Chromosome"/>
</dbReference>
<feature type="transmembrane region" description="Helical" evidence="2">
    <location>
        <begin position="39"/>
        <end position="60"/>
    </location>
</feature>
<feature type="transmembrane region" description="Helical" evidence="2">
    <location>
        <begin position="80"/>
        <end position="99"/>
    </location>
</feature>
<reference evidence="3 4" key="1">
    <citation type="submission" date="2020-03" db="EMBL/GenBank/DDBJ databases">
        <title>Complete genome sequence of Monaibacterium sp. ALG8 with diverse plasmids.</title>
        <authorList>
            <person name="Sun C."/>
        </authorList>
    </citation>
    <scope>NUCLEOTIDE SEQUENCE [LARGE SCALE GENOMIC DNA]</scope>
    <source>
        <strain evidence="3 4">ALG8</strain>
    </source>
</reference>
<protein>
    <submittedName>
        <fullName evidence="3">Uncharacterized protein</fullName>
    </submittedName>
</protein>
<dbReference type="EMBL" id="CP049811">
    <property type="protein sequence ID" value="QIK41094.1"/>
    <property type="molecule type" value="Genomic_DNA"/>
</dbReference>
<evidence type="ECO:0000313" key="3">
    <source>
        <dbReference type="EMBL" id="QIK41094.1"/>
    </source>
</evidence>
<evidence type="ECO:0000313" key="4">
    <source>
        <dbReference type="Proteomes" id="UP000500791"/>
    </source>
</evidence>
<dbReference type="KEGG" id="mon:G8E03_10125"/>
<sequence>MNGRREPGMGPAVPQGTTSGATRPINVTVSPERRGGNTILFWLLIAAMLLTDLAILWRVWPMLLDLWTPSDLSADTAPLEAWLLTLMTANLVFGIPALLSRPR</sequence>
<accession>A0A6G7VM62</accession>
<dbReference type="AlphaFoldDB" id="A0A6G7VM62"/>
<gene>
    <name evidence="3" type="ORF">G8E03_10125</name>
</gene>
<evidence type="ECO:0000256" key="2">
    <source>
        <dbReference type="SAM" id="Phobius"/>
    </source>
</evidence>
<proteinExistence type="predicted"/>
<name>A0A6G7VM62_9RHOB</name>
<evidence type="ECO:0000256" key="1">
    <source>
        <dbReference type="SAM" id="MobiDB-lite"/>
    </source>
</evidence>
<feature type="compositionally biased region" description="Polar residues" evidence="1">
    <location>
        <begin position="15"/>
        <end position="29"/>
    </location>
</feature>
<organism evidence="3 4">
    <name type="scientific">Pontivivens nitratireducens</name>
    <dbReference type="NCBI Taxonomy" id="2758038"/>
    <lineage>
        <taxon>Bacteria</taxon>
        <taxon>Pseudomonadati</taxon>
        <taxon>Pseudomonadota</taxon>
        <taxon>Alphaproteobacteria</taxon>
        <taxon>Rhodobacterales</taxon>
        <taxon>Paracoccaceae</taxon>
        <taxon>Pontivivens</taxon>
    </lineage>
</organism>
<keyword evidence="2" id="KW-1133">Transmembrane helix</keyword>
<keyword evidence="4" id="KW-1185">Reference proteome</keyword>